<reference evidence="11 12" key="1">
    <citation type="submission" date="2017-08" db="EMBL/GenBank/DDBJ databases">
        <title>Infants hospitalized years apart are colonized by the same room-sourced microbial strains.</title>
        <authorList>
            <person name="Brooks B."/>
            <person name="Olm M.R."/>
            <person name="Firek B.A."/>
            <person name="Baker R."/>
            <person name="Thomas B.C."/>
            <person name="Morowitz M.J."/>
            <person name="Banfield J.F."/>
        </authorList>
    </citation>
    <scope>NUCLEOTIDE SEQUENCE [LARGE SCALE GENOMIC DNA]</scope>
    <source>
        <strain evidence="11">S2_005_001_R2_27</strain>
    </source>
</reference>
<organism evidence="11 12">
    <name type="scientific">Ancylobacter novellus</name>
    <name type="common">Thiobacillus novellus</name>
    <dbReference type="NCBI Taxonomy" id="921"/>
    <lineage>
        <taxon>Bacteria</taxon>
        <taxon>Pseudomonadati</taxon>
        <taxon>Pseudomonadota</taxon>
        <taxon>Alphaproteobacteria</taxon>
        <taxon>Hyphomicrobiales</taxon>
        <taxon>Xanthobacteraceae</taxon>
        <taxon>Ancylobacter</taxon>
    </lineage>
</organism>
<dbReference type="HAMAP" id="MF_00323">
    <property type="entry name" value="Ferrochelatase"/>
    <property type="match status" value="1"/>
</dbReference>
<dbReference type="EMBL" id="QFQD01000007">
    <property type="protein sequence ID" value="PZQ84724.1"/>
    <property type="molecule type" value="Genomic_DNA"/>
</dbReference>
<sequence length="356" mass="39984">MNQNVTPPGAPSAARLPSGHPPVKFGKIGVLIVNLGTPDGTDYWSMRRYLKEFLSDRRVIEVNRVLWWFLLNVIILSRRPQAKGKDYDTIWNKELNEGPLRTITRAQSDKLAARLGPLSDRLVIDWAMRYGNPSVASRIEALQRQGCERLLLVPLYPQYAAATSATVCDAAFDALKKMRWQPVLRVAPHWPDEPAYIEALAASIRTSLAGLDWEPELVLASFHGIPKEYFDKGDPYQCYCQKTGRLVREALGWPEGKLKVTFQSRFGKAEWLQPYTDKTVEALAQSGVKRLAVITPGFVADCLETLEEIGGENAEIFHHNGGEKFHFIPCLNDSDGGIDVLETVIRRELQGWVELG</sequence>
<dbReference type="GO" id="GO:0046872">
    <property type="term" value="F:metal ion binding"/>
    <property type="evidence" value="ECO:0007669"/>
    <property type="project" value="UniProtKB-KW"/>
</dbReference>
<dbReference type="EC" id="4.98.1.1" evidence="9 10"/>
<keyword evidence="4 9" id="KW-0408">Iron</keyword>
<feature type="binding site" evidence="9">
    <location>
        <position position="223"/>
    </location>
    <ligand>
        <name>Fe(2+)</name>
        <dbReference type="ChEBI" id="CHEBI:29033"/>
    </ligand>
</feature>
<dbReference type="CDD" id="cd03411">
    <property type="entry name" value="Ferrochelatase_N"/>
    <property type="match status" value="1"/>
</dbReference>
<keyword evidence="2 9" id="KW-0963">Cytoplasm</keyword>
<dbReference type="AlphaFoldDB" id="A0A2W5R7C9"/>
<dbReference type="FunFam" id="3.40.50.1400:FF:000002">
    <property type="entry name" value="Ferrochelatase"/>
    <property type="match status" value="1"/>
</dbReference>
<dbReference type="GO" id="GO:0005737">
    <property type="term" value="C:cytoplasm"/>
    <property type="evidence" value="ECO:0007669"/>
    <property type="project" value="UniProtKB-SubCell"/>
</dbReference>
<evidence type="ECO:0000256" key="8">
    <source>
        <dbReference type="ARBA" id="ARBA00024536"/>
    </source>
</evidence>
<evidence type="ECO:0000256" key="10">
    <source>
        <dbReference type="RuleBase" id="RU000607"/>
    </source>
</evidence>
<evidence type="ECO:0000256" key="5">
    <source>
        <dbReference type="ARBA" id="ARBA00023133"/>
    </source>
</evidence>
<gene>
    <name evidence="9" type="primary">hemH</name>
    <name evidence="11" type="ORF">DI549_03735</name>
</gene>
<feature type="binding site" evidence="9">
    <location>
        <position position="304"/>
    </location>
    <ligand>
        <name>Fe(2+)</name>
        <dbReference type="ChEBI" id="CHEBI:29033"/>
    </ligand>
</feature>
<proteinExistence type="inferred from homology"/>
<evidence type="ECO:0000256" key="4">
    <source>
        <dbReference type="ARBA" id="ARBA00023004"/>
    </source>
</evidence>
<accession>A0A2W5R7C9</accession>
<dbReference type="Gene3D" id="3.40.50.1400">
    <property type="match status" value="2"/>
</dbReference>
<comment type="function">
    <text evidence="9 10">Catalyzes the ferrous insertion into protoporphyrin IX.</text>
</comment>
<name>A0A2W5R7C9_ANCNO</name>
<dbReference type="CDD" id="cd00419">
    <property type="entry name" value="Ferrochelatase_C"/>
    <property type="match status" value="1"/>
</dbReference>
<dbReference type="Pfam" id="PF00762">
    <property type="entry name" value="Ferrochelatase"/>
    <property type="match status" value="1"/>
</dbReference>
<dbReference type="InterPro" id="IPR019772">
    <property type="entry name" value="Ferrochelatase_AS"/>
</dbReference>
<dbReference type="Proteomes" id="UP000248887">
    <property type="component" value="Unassembled WGS sequence"/>
</dbReference>
<evidence type="ECO:0000256" key="7">
    <source>
        <dbReference type="ARBA" id="ARBA00023244"/>
    </source>
</evidence>
<evidence type="ECO:0000256" key="2">
    <source>
        <dbReference type="ARBA" id="ARBA00022490"/>
    </source>
</evidence>
<protein>
    <recommendedName>
        <fullName evidence="9 10">Ferrochelatase</fullName>
        <ecNumber evidence="9 10">4.98.1.1</ecNumber>
    </recommendedName>
    <alternativeName>
        <fullName evidence="9">Heme synthase</fullName>
    </alternativeName>
    <alternativeName>
        <fullName evidence="9">Protoheme ferro-lyase</fullName>
    </alternativeName>
</protein>
<dbReference type="NCBIfam" id="TIGR00109">
    <property type="entry name" value="hemH"/>
    <property type="match status" value="1"/>
</dbReference>
<dbReference type="UniPathway" id="UPA00252">
    <property type="reaction ID" value="UER00325"/>
</dbReference>
<dbReference type="GO" id="GO:0006783">
    <property type="term" value="P:heme biosynthetic process"/>
    <property type="evidence" value="ECO:0007669"/>
    <property type="project" value="UniProtKB-UniRule"/>
</dbReference>
<evidence type="ECO:0000256" key="9">
    <source>
        <dbReference type="HAMAP-Rule" id="MF_00323"/>
    </source>
</evidence>
<evidence type="ECO:0000256" key="6">
    <source>
        <dbReference type="ARBA" id="ARBA00023239"/>
    </source>
</evidence>
<comment type="caution">
    <text evidence="11">The sequence shown here is derived from an EMBL/GenBank/DDBJ whole genome shotgun (WGS) entry which is preliminary data.</text>
</comment>
<dbReference type="InterPro" id="IPR033644">
    <property type="entry name" value="Ferrochelatase_C"/>
</dbReference>
<evidence type="ECO:0000256" key="1">
    <source>
        <dbReference type="ARBA" id="ARBA00007718"/>
    </source>
</evidence>
<keyword evidence="7 9" id="KW-0627">Porphyrin biosynthesis</keyword>
<comment type="catalytic activity">
    <reaction evidence="8">
        <text>Fe-coproporphyrin III + 2 H(+) = coproporphyrin III + Fe(2+)</text>
        <dbReference type="Rhea" id="RHEA:49572"/>
        <dbReference type="ChEBI" id="CHEBI:15378"/>
        <dbReference type="ChEBI" id="CHEBI:29033"/>
        <dbReference type="ChEBI" id="CHEBI:68438"/>
        <dbReference type="ChEBI" id="CHEBI:131725"/>
        <dbReference type="EC" id="4.99.1.9"/>
    </reaction>
    <physiologicalReaction direction="right-to-left" evidence="8">
        <dbReference type="Rhea" id="RHEA:49574"/>
    </physiologicalReaction>
</comment>
<dbReference type="InterPro" id="IPR001015">
    <property type="entry name" value="Ferrochelatase"/>
</dbReference>
<comment type="similarity">
    <text evidence="1 9 10">Belongs to the ferrochelatase family.</text>
</comment>
<dbReference type="SUPFAM" id="SSF53800">
    <property type="entry name" value="Chelatase"/>
    <property type="match status" value="1"/>
</dbReference>
<keyword evidence="6 9" id="KW-0456">Lyase</keyword>
<comment type="catalytic activity">
    <reaction evidence="9 10">
        <text>heme b + 2 H(+) = protoporphyrin IX + Fe(2+)</text>
        <dbReference type="Rhea" id="RHEA:22584"/>
        <dbReference type="ChEBI" id="CHEBI:15378"/>
        <dbReference type="ChEBI" id="CHEBI:29033"/>
        <dbReference type="ChEBI" id="CHEBI:57306"/>
        <dbReference type="ChEBI" id="CHEBI:60344"/>
        <dbReference type="EC" id="4.98.1.1"/>
    </reaction>
</comment>
<keyword evidence="5 9" id="KW-0350">Heme biosynthesis</keyword>
<keyword evidence="3 9" id="KW-0479">Metal-binding</keyword>
<dbReference type="PANTHER" id="PTHR11108:SF1">
    <property type="entry name" value="FERROCHELATASE, MITOCHONDRIAL"/>
    <property type="match status" value="1"/>
</dbReference>
<comment type="subcellular location">
    <subcellularLocation>
        <location evidence="9 10">Cytoplasm</location>
    </subcellularLocation>
</comment>
<dbReference type="GO" id="GO:0004325">
    <property type="term" value="F:ferrochelatase activity"/>
    <property type="evidence" value="ECO:0007669"/>
    <property type="project" value="UniProtKB-UniRule"/>
</dbReference>
<dbReference type="PANTHER" id="PTHR11108">
    <property type="entry name" value="FERROCHELATASE"/>
    <property type="match status" value="1"/>
</dbReference>
<dbReference type="PROSITE" id="PS00534">
    <property type="entry name" value="FERROCHELATASE"/>
    <property type="match status" value="1"/>
</dbReference>
<dbReference type="InterPro" id="IPR033659">
    <property type="entry name" value="Ferrochelatase_N"/>
</dbReference>
<evidence type="ECO:0000313" key="11">
    <source>
        <dbReference type="EMBL" id="PZQ84724.1"/>
    </source>
</evidence>
<evidence type="ECO:0000256" key="3">
    <source>
        <dbReference type="ARBA" id="ARBA00022723"/>
    </source>
</evidence>
<comment type="pathway">
    <text evidence="9 10">Porphyrin-containing compound metabolism; protoheme biosynthesis; protoheme from protoporphyrin-IX: step 1/1.</text>
</comment>
<evidence type="ECO:0000313" key="12">
    <source>
        <dbReference type="Proteomes" id="UP000248887"/>
    </source>
</evidence>